<sequence>MSLLYFEEREEGQAPKRVWPDKYELICHNSRADEITRLMYYIIIPDLDYSLLKKGEGSVMEIYRPKYIVME</sequence>
<reference evidence="1 2" key="1">
    <citation type="submission" date="2024-06" db="EMBL/GenBank/DDBJ databases">
        <authorList>
            <person name="Kraege A."/>
            <person name="Thomma B."/>
        </authorList>
    </citation>
    <scope>NUCLEOTIDE SEQUENCE [LARGE SCALE GENOMIC DNA]</scope>
</reference>
<organism evidence="1 2">
    <name type="scientific">Coccomyxa viridis</name>
    <dbReference type="NCBI Taxonomy" id="1274662"/>
    <lineage>
        <taxon>Eukaryota</taxon>
        <taxon>Viridiplantae</taxon>
        <taxon>Chlorophyta</taxon>
        <taxon>core chlorophytes</taxon>
        <taxon>Trebouxiophyceae</taxon>
        <taxon>Trebouxiophyceae incertae sedis</taxon>
        <taxon>Coccomyxaceae</taxon>
        <taxon>Coccomyxa</taxon>
    </lineage>
</organism>
<gene>
    <name evidence="1" type="primary">g12934</name>
    <name evidence="1" type="ORF">VP750_LOCUS11484</name>
</gene>
<proteinExistence type="predicted"/>
<name>A0ABP1GFW6_9CHLO</name>
<dbReference type="EMBL" id="CAXHTA020000021">
    <property type="protein sequence ID" value="CAL5229578.1"/>
    <property type="molecule type" value="Genomic_DNA"/>
</dbReference>
<keyword evidence="2" id="KW-1185">Reference proteome</keyword>
<dbReference type="Proteomes" id="UP001497392">
    <property type="component" value="Unassembled WGS sequence"/>
</dbReference>
<evidence type="ECO:0000313" key="1">
    <source>
        <dbReference type="EMBL" id="CAL5229578.1"/>
    </source>
</evidence>
<protein>
    <submittedName>
        <fullName evidence="1">G12934 protein</fullName>
    </submittedName>
</protein>
<evidence type="ECO:0000313" key="2">
    <source>
        <dbReference type="Proteomes" id="UP001497392"/>
    </source>
</evidence>
<accession>A0ABP1GFW6</accession>
<comment type="caution">
    <text evidence="1">The sequence shown here is derived from an EMBL/GenBank/DDBJ whole genome shotgun (WGS) entry which is preliminary data.</text>
</comment>